<evidence type="ECO:0000256" key="12">
    <source>
        <dbReference type="PIRSR" id="PIRSR039102-3"/>
    </source>
</evidence>
<comment type="pathway">
    <text evidence="10">Cell wall biogenesis; peptidoglycan biosynthesis.</text>
</comment>
<dbReference type="GO" id="GO:0008716">
    <property type="term" value="F:D-alanine-D-alanine ligase activity"/>
    <property type="evidence" value="ECO:0007669"/>
    <property type="project" value="UniProtKB-UniRule"/>
</dbReference>
<dbReference type="HAMAP" id="MF_00047">
    <property type="entry name" value="Dala_Dala_lig"/>
    <property type="match status" value="1"/>
</dbReference>
<dbReference type="FunCoup" id="A0A7G1G7V9">
    <property type="interactions" value="262"/>
</dbReference>
<keyword evidence="9 10" id="KW-0961">Cell wall biogenesis/degradation</keyword>
<feature type="active site" evidence="11">
    <location>
        <position position="267"/>
    </location>
</feature>
<dbReference type="SUPFAM" id="SSF52440">
    <property type="entry name" value="PreATP-grasp domain"/>
    <property type="match status" value="1"/>
</dbReference>
<evidence type="ECO:0000256" key="13">
    <source>
        <dbReference type="PROSITE-ProRule" id="PRU00409"/>
    </source>
</evidence>
<dbReference type="Gene3D" id="3.30.1490.20">
    <property type="entry name" value="ATP-grasp fold, A domain"/>
    <property type="match status" value="1"/>
</dbReference>
<dbReference type="InterPro" id="IPR005905">
    <property type="entry name" value="D_ala_D_ala"/>
</dbReference>
<dbReference type="GO" id="GO:0009252">
    <property type="term" value="P:peptidoglycan biosynthetic process"/>
    <property type="evidence" value="ECO:0007669"/>
    <property type="project" value="UniProtKB-UniRule"/>
</dbReference>
<evidence type="ECO:0000256" key="5">
    <source>
        <dbReference type="ARBA" id="ARBA00022741"/>
    </source>
</evidence>
<evidence type="ECO:0000313" key="16">
    <source>
        <dbReference type="Proteomes" id="UP000516361"/>
    </source>
</evidence>
<feature type="active site" evidence="11">
    <location>
        <position position="134"/>
    </location>
</feature>
<keyword evidence="12" id="KW-0464">Manganese</keyword>
<dbReference type="PROSITE" id="PS00843">
    <property type="entry name" value="DALA_DALA_LIGASE_1"/>
    <property type="match status" value="1"/>
</dbReference>
<dbReference type="PANTHER" id="PTHR23132:SF23">
    <property type="entry name" value="D-ALANINE--D-ALANINE LIGASE B"/>
    <property type="match status" value="1"/>
</dbReference>
<dbReference type="PANTHER" id="PTHR23132">
    <property type="entry name" value="D-ALANINE--D-ALANINE LIGASE"/>
    <property type="match status" value="1"/>
</dbReference>
<dbReference type="GO" id="GO:0071555">
    <property type="term" value="P:cell wall organization"/>
    <property type="evidence" value="ECO:0007669"/>
    <property type="project" value="UniProtKB-KW"/>
</dbReference>
<dbReference type="KEGG" id="ocy:OSSY52_11680"/>
<dbReference type="InterPro" id="IPR016185">
    <property type="entry name" value="PreATP-grasp_dom_sf"/>
</dbReference>
<evidence type="ECO:0000259" key="14">
    <source>
        <dbReference type="PROSITE" id="PS50975"/>
    </source>
</evidence>
<comment type="similarity">
    <text evidence="2 10">Belongs to the D-alanine--D-alanine ligase family.</text>
</comment>
<feature type="binding site" evidence="12">
    <location>
        <position position="258"/>
    </location>
    <ligand>
        <name>Mg(2+)</name>
        <dbReference type="ChEBI" id="CHEBI:18420"/>
        <label>2</label>
    </ligand>
</feature>
<evidence type="ECO:0000256" key="11">
    <source>
        <dbReference type="PIRSR" id="PIRSR039102-1"/>
    </source>
</evidence>
<evidence type="ECO:0000256" key="8">
    <source>
        <dbReference type="ARBA" id="ARBA00022984"/>
    </source>
</evidence>
<gene>
    <name evidence="10 15" type="primary">ddl</name>
    <name evidence="15" type="ORF">OSSY52_11680</name>
</gene>
<feature type="binding site" evidence="12">
    <location>
        <position position="256"/>
    </location>
    <ligand>
        <name>Mg(2+)</name>
        <dbReference type="ChEBI" id="CHEBI:18420"/>
        <label>1</label>
    </ligand>
</feature>
<comment type="subcellular location">
    <subcellularLocation>
        <location evidence="1 10">Cytoplasm</location>
    </subcellularLocation>
</comment>
<evidence type="ECO:0000256" key="9">
    <source>
        <dbReference type="ARBA" id="ARBA00023316"/>
    </source>
</evidence>
<dbReference type="InParanoid" id="A0A7G1G7V9"/>
<dbReference type="AlphaFoldDB" id="A0A7G1G7V9"/>
<comment type="catalytic activity">
    <reaction evidence="10">
        <text>2 D-alanine + ATP = D-alanyl-D-alanine + ADP + phosphate + H(+)</text>
        <dbReference type="Rhea" id="RHEA:11224"/>
        <dbReference type="ChEBI" id="CHEBI:15378"/>
        <dbReference type="ChEBI" id="CHEBI:30616"/>
        <dbReference type="ChEBI" id="CHEBI:43474"/>
        <dbReference type="ChEBI" id="CHEBI:57416"/>
        <dbReference type="ChEBI" id="CHEBI:57822"/>
        <dbReference type="ChEBI" id="CHEBI:456216"/>
        <dbReference type="EC" id="6.3.2.4"/>
    </reaction>
</comment>
<keyword evidence="6 13" id="KW-0067">ATP-binding</keyword>
<feature type="binding site" evidence="12">
    <location>
        <position position="256"/>
    </location>
    <ligand>
        <name>Mg(2+)</name>
        <dbReference type="ChEBI" id="CHEBI:18420"/>
        <label>2</label>
    </ligand>
</feature>
<evidence type="ECO:0000256" key="7">
    <source>
        <dbReference type="ARBA" id="ARBA00022960"/>
    </source>
</evidence>
<dbReference type="PROSITE" id="PS50975">
    <property type="entry name" value="ATP_GRASP"/>
    <property type="match status" value="1"/>
</dbReference>
<evidence type="ECO:0000256" key="10">
    <source>
        <dbReference type="HAMAP-Rule" id="MF_00047"/>
    </source>
</evidence>
<evidence type="ECO:0000256" key="4">
    <source>
        <dbReference type="ARBA" id="ARBA00022598"/>
    </source>
</evidence>
<evidence type="ECO:0000256" key="2">
    <source>
        <dbReference type="ARBA" id="ARBA00010871"/>
    </source>
</evidence>
<dbReference type="InterPro" id="IPR013815">
    <property type="entry name" value="ATP_grasp_subdomain_1"/>
</dbReference>
<protein>
    <recommendedName>
        <fullName evidence="10">D-alanine--D-alanine ligase</fullName>
        <ecNumber evidence="10">6.3.2.4</ecNumber>
    </recommendedName>
    <alternativeName>
        <fullName evidence="10">D-Ala-D-Ala ligase</fullName>
    </alternativeName>
    <alternativeName>
        <fullName evidence="10">D-alanylalanine synthetase</fullName>
    </alternativeName>
</protein>
<keyword evidence="16" id="KW-1185">Reference proteome</keyword>
<organism evidence="15 16">
    <name type="scientific">Tepiditoga spiralis</name>
    <dbReference type="NCBI Taxonomy" id="2108365"/>
    <lineage>
        <taxon>Bacteria</taxon>
        <taxon>Thermotogati</taxon>
        <taxon>Thermotogota</taxon>
        <taxon>Thermotogae</taxon>
        <taxon>Petrotogales</taxon>
        <taxon>Petrotogaceae</taxon>
        <taxon>Tepiditoga</taxon>
    </lineage>
</organism>
<dbReference type="InterPro" id="IPR011761">
    <property type="entry name" value="ATP-grasp"/>
</dbReference>
<dbReference type="EC" id="6.3.2.4" evidence="10"/>
<keyword evidence="8 10" id="KW-0573">Peptidoglycan synthesis</keyword>
<dbReference type="InterPro" id="IPR011127">
    <property type="entry name" value="Dala_Dala_lig_N"/>
</dbReference>
<dbReference type="SUPFAM" id="SSF56059">
    <property type="entry name" value="Glutathione synthetase ATP-binding domain-like"/>
    <property type="match status" value="1"/>
</dbReference>
<sequence>MKIAVLAGGTSNEKEISLLSAKNVLETLKELNYESELIDPTDKDFNKKIKEFDLIFNVLHGETGEDGKIQGYFELNKVPYTCSEQKTCVVCFDKFLFYELFKNKFKMPKTILTKNYIDPPFKFPIFIKPNTGGSSKGVYIVHNEVEYKEKLEKNIKIYTEVLIQEAIKGTEISISFLEKDNEFVVLPILEILPKNEFYDYEAKYKDGMTNFSIYESNKEINKKINNIKEEIFKILKLKDIFRIDAIILNDEVYVLELNTVPGLTKISDLPQSAKANNIEFNELIKIIIENHRRD</sequence>
<dbReference type="InterPro" id="IPR011095">
    <property type="entry name" value="Dala_Dala_lig_C"/>
</dbReference>
<dbReference type="GO" id="GO:0046872">
    <property type="term" value="F:metal ion binding"/>
    <property type="evidence" value="ECO:0007669"/>
    <property type="project" value="UniProtKB-KW"/>
</dbReference>
<accession>A0A7G1G7V9</accession>
<dbReference type="Gene3D" id="3.30.470.20">
    <property type="entry name" value="ATP-grasp fold, B domain"/>
    <property type="match status" value="1"/>
</dbReference>
<comment type="function">
    <text evidence="10">Cell wall formation.</text>
</comment>
<evidence type="ECO:0000256" key="6">
    <source>
        <dbReference type="ARBA" id="ARBA00022840"/>
    </source>
</evidence>
<keyword evidence="4 10" id="KW-0436">Ligase</keyword>
<keyword evidence="7 10" id="KW-0133">Cell shape</keyword>
<proteinExistence type="inferred from homology"/>
<comment type="cofactor">
    <cofactor evidence="12">
        <name>Mg(2+)</name>
        <dbReference type="ChEBI" id="CHEBI:18420"/>
    </cofactor>
    <cofactor evidence="12">
        <name>Mn(2+)</name>
        <dbReference type="ChEBI" id="CHEBI:29035"/>
    </cofactor>
    <text evidence="12">Binds 2 magnesium or manganese ions per subunit.</text>
</comment>
<dbReference type="RefSeq" id="WP_190613332.1">
    <property type="nucleotide sequence ID" value="NZ_AP018712.1"/>
</dbReference>
<feature type="active site" evidence="11">
    <location>
        <position position="13"/>
    </location>
</feature>
<dbReference type="PIRSF" id="PIRSF039102">
    <property type="entry name" value="Ddl/VanB"/>
    <property type="match status" value="1"/>
</dbReference>
<dbReference type="Proteomes" id="UP000516361">
    <property type="component" value="Chromosome"/>
</dbReference>
<name>A0A7G1G7V9_9BACT</name>
<dbReference type="EMBL" id="AP018712">
    <property type="protein sequence ID" value="BBE31027.1"/>
    <property type="molecule type" value="Genomic_DNA"/>
</dbReference>
<keyword evidence="12" id="KW-0479">Metal-binding</keyword>
<evidence type="ECO:0000256" key="3">
    <source>
        <dbReference type="ARBA" id="ARBA00022490"/>
    </source>
</evidence>
<dbReference type="UniPathway" id="UPA00219"/>
<evidence type="ECO:0000256" key="1">
    <source>
        <dbReference type="ARBA" id="ARBA00004496"/>
    </source>
</evidence>
<reference evidence="15 16" key="1">
    <citation type="submission" date="2018-06" db="EMBL/GenBank/DDBJ databases">
        <title>Genome sequencing of Oceanotoga sp. sy52.</title>
        <authorList>
            <person name="Mori K."/>
        </authorList>
    </citation>
    <scope>NUCLEOTIDE SEQUENCE [LARGE SCALE GENOMIC DNA]</scope>
    <source>
        <strain evidence="16">sy52</strain>
    </source>
</reference>
<dbReference type="Pfam" id="PF07478">
    <property type="entry name" value="Dala_Dala_lig_C"/>
    <property type="match status" value="1"/>
</dbReference>
<keyword evidence="3 10" id="KW-0963">Cytoplasm</keyword>
<dbReference type="InterPro" id="IPR000291">
    <property type="entry name" value="D-Ala_lig_Van_CS"/>
</dbReference>
<feature type="binding site" evidence="12">
    <location>
        <position position="244"/>
    </location>
    <ligand>
        <name>Mg(2+)</name>
        <dbReference type="ChEBI" id="CHEBI:18420"/>
        <label>1</label>
    </ligand>
</feature>
<keyword evidence="5 13" id="KW-0547">Nucleotide-binding</keyword>
<dbReference type="Gene3D" id="3.40.50.20">
    <property type="match status" value="1"/>
</dbReference>
<dbReference type="NCBIfam" id="NF002378">
    <property type="entry name" value="PRK01372.1"/>
    <property type="match status" value="1"/>
</dbReference>
<keyword evidence="12" id="KW-0460">Magnesium</keyword>
<evidence type="ECO:0000313" key="15">
    <source>
        <dbReference type="EMBL" id="BBE31027.1"/>
    </source>
</evidence>
<dbReference type="GO" id="GO:0005524">
    <property type="term" value="F:ATP binding"/>
    <property type="evidence" value="ECO:0007669"/>
    <property type="project" value="UniProtKB-UniRule"/>
</dbReference>
<dbReference type="GO" id="GO:0008360">
    <property type="term" value="P:regulation of cell shape"/>
    <property type="evidence" value="ECO:0007669"/>
    <property type="project" value="UniProtKB-KW"/>
</dbReference>
<dbReference type="GO" id="GO:0005737">
    <property type="term" value="C:cytoplasm"/>
    <property type="evidence" value="ECO:0007669"/>
    <property type="project" value="UniProtKB-SubCell"/>
</dbReference>
<feature type="domain" description="ATP-grasp" evidence="14">
    <location>
        <begin position="97"/>
        <end position="289"/>
    </location>
</feature>
<dbReference type="Pfam" id="PF01820">
    <property type="entry name" value="Dala_Dala_lig_N"/>
    <property type="match status" value="1"/>
</dbReference>